<dbReference type="PANTHER" id="PTHR36007">
    <property type="entry name" value="TRANSPORT PROTEIN-RELATED"/>
    <property type="match status" value="1"/>
</dbReference>
<keyword evidence="1" id="KW-0812">Transmembrane</keyword>
<evidence type="ECO:0000256" key="1">
    <source>
        <dbReference type="SAM" id="Phobius"/>
    </source>
</evidence>
<keyword evidence="1" id="KW-1133">Transmembrane helix</keyword>
<comment type="caution">
    <text evidence="2">The sequence shown here is derived from an EMBL/GenBank/DDBJ whole genome shotgun (WGS) entry which is preliminary data.</text>
</comment>
<feature type="transmembrane region" description="Helical" evidence="1">
    <location>
        <begin position="102"/>
        <end position="128"/>
    </location>
</feature>
<protein>
    <submittedName>
        <fullName evidence="2">Small multi-drug export</fullName>
    </submittedName>
</protein>
<proteinExistence type="predicted"/>
<dbReference type="Pfam" id="PF06695">
    <property type="entry name" value="Sm_multidrug_ex"/>
    <property type="match status" value="1"/>
</dbReference>
<organism evidence="2">
    <name type="scientific">candidate division WOR-3 bacterium</name>
    <dbReference type="NCBI Taxonomy" id="2052148"/>
    <lineage>
        <taxon>Bacteria</taxon>
        <taxon>Bacteria division WOR-3</taxon>
    </lineage>
</organism>
<keyword evidence="1" id="KW-0472">Membrane</keyword>
<gene>
    <name evidence="2" type="ORF">ENX68_07195</name>
</gene>
<name>A0A7V3VUE0_UNCW3</name>
<dbReference type="EMBL" id="DTOZ01000176">
    <property type="protein sequence ID" value="HGE78761.1"/>
    <property type="molecule type" value="Genomic_DNA"/>
</dbReference>
<dbReference type="AlphaFoldDB" id="A0A7V3VUE0"/>
<reference evidence="2" key="1">
    <citation type="journal article" date="2020" name="mSystems">
        <title>Genome- and Community-Level Interaction Insights into Carbon Utilization and Element Cycling Functions of Hydrothermarchaeota in Hydrothermal Sediment.</title>
        <authorList>
            <person name="Zhou Z."/>
            <person name="Liu Y."/>
            <person name="Xu W."/>
            <person name="Pan J."/>
            <person name="Luo Z.H."/>
            <person name="Li M."/>
        </authorList>
    </citation>
    <scope>NUCLEOTIDE SEQUENCE [LARGE SCALE GENOMIC DNA]</scope>
    <source>
        <strain evidence="2">SpSt-961</strain>
    </source>
</reference>
<feature type="transmembrane region" description="Helical" evidence="1">
    <location>
        <begin position="158"/>
        <end position="176"/>
    </location>
</feature>
<accession>A0A7V3VUE0</accession>
<dbReference type="PANTHER" id="PTHR36007:SF2">
    <property type="entry name" value="TRANSPORT PROTEIN-RELATED"/>
    <property type="match status" value="1"/>
</dbReference>
<sequence>MTLQELVAKGISPELAVFITSMIPIVELRGALPLAINLFHIPWYEAFFLSFIGNILPVPFIFLFLKPLTDLLCKIPFFKRFFDWLFKRTRGKGSAIEKYEEIGLLVFVAIPLPGTGAWTGALLAYLMALDFKKSFLFISLGVFAAGIIVTSLCLLGWTGAIIAGIGLGIYVLINIIRVTK</sequence>
<dbReference type="InterPro" id="IPR009577">
    <property type="entry name" value="Sm_multidrug_ex"/>
</dbReference>
<feature type="transmembrane region" description="Helical" evidence="1">
    <location>
        <begin position="46"/>
        <end position="65"/>
    </location>
</feature>
<evidence type="ECO:0000313" key="2">
    <source>
        <dbReference type="EMBL" id="HGE78761.1"/>
    </source>
</evidence>